<feature type="non-terminal residue" evidence="10">
    <location>
        <position position="1"/>
    </location>
</feature>
<dbReference type="InterPro" id="IPR020846">
    <property type="entry name" value="MFS_dom"/>
</dbReference>
<comment type="subcellular location">
    <subcellularLocation>
        <location evidence="1">Cell membrane</location>
        <topology evidence="1">Multi-pass membrane protein</topology>
    </subcellularLocation>
</comment>
<gene>
    <name evidence="10" type="ORF">GSY69_13465</name>
</gene>
<evidence type="ECO:0000256" key="2">
    <source>
        <dbReference type="ARBA" id="ARBA00022448"/>
    </source>
</evidence>
<feature type="compositionally biased region" description="Low complexity" evidence="7">
    <location>
        <begin position="1"/>
        <end position="46"/>
    </location>
</feature>
<dbReference type="Proteomes" id="UP000469215">
    <property type="component" value="Unassembled WGS sequence"/>
</dbReference>
<dbReference type="PANTHER" id="PTHR42718">
    <property type="entry name" value="MAJOR FACILITATOR SUPERFAMILY MULTIDRUG TRANSPORTER MFSC"/>
    <property type="match status" value="1"/>
</dbReference>
<feature type="transmembrane region" description="Helical" evidence="8">
    <location>
        <begin position="157"/>
        <end position="175"/>
    </location>
</feature>
<evidence type="ECO:0000256" key="1">
    <source>
        <dbReference type="ARBA" id="ARBA00004651"/>
    </source>
</evidence>
<keyword evidence="6 8" id="KW-0472">Membrane</keyword>
<feature type="transmembrane region" description="Helical" evidence="8">
    <location>
        <begin position="133"/>
        <end position="151"/>
    </location>
</feature>
<dbReference type="InterPro" id="IPR011701">
    <property type="entry name" value="MFS"/>
</dbReference>
<evidence type="ECO:0000256" key="3">
    <source>
        <dbReference type="ARBA" id="ARBA00022475"/>
    </source>
</evidence>
<evidence type="ECO:0000313" key="10">
    <source>
        <dbReference type="EMBL" id="MYM20940.1"/>
    </source>
</evidence>
<keyword evidence="11" id="KW-1185">Reference proteome</keyword>
<keyword evidence="3" id="KW-1003">Cell membrane</keyword>
<feature type="transmembrane region" description="Helical" evidence="8">
    <location>
        <begin position="68"/>
        <end position="91"/>
    </location>
</feature>
<dbReference type="GO" id="GO:0022857">
    <property type="term" value="F:transmembrane transporter activity"/>
    <property type="evidence" value="ECO:0007669"/>
    <property type="project" value="InterPro"/>
</dbReference>
<feature type="transmembrane region" description="Helical" evidence="8">
    <location>
        <begin position="196"/>
        <end position="214"/>
    </location>
</feature>
<dbReference type="InterPro" id="IPR036259">
    <property type="entry name" value="MFS_trans_sf"/>
</dbReference>
<dbReference type="GO" id="GO:0005886">
    <property type="term" value="C:plasma membrane"/>
    <property type="evidence" value="ECO:0007669"/>
    <property type="project" value="UniProtKB-SubCell"/>
</dbReference>
<proteinExistence type="predicted"/>
<dbReference type="Pfam" id="PF07690">
    <property type="entry name" value="MFS_1"/>
    <property type="match status" value="1"/>
</dbReference>
<evidence type="ECO:0000256" key="7">
    <source>
        <dbReference type="SAM" id="MobiDB-lite"/>
    </source>
</evidence>
<evidence type="ECO:0000256" key="4">
    <source>
        <dbReference type="ARBA" id="ARBA00022692"/>
    </source>
</evidence>
<feature type="transmembrane region" description="Helical" evidence="8">
    <location>
        <begin position="103"/>
        <end position="121"/>
    </location>
</feature>
<dbReference type="PROSITE" id="PS50850">
    <property type="entry name" value="MFS"/>
    <property type="match status" value="1"/>
</dbReference>
<feature type="transmembrane region" description="Helical" evidence="8">
    <location>
        <begin position="220"/>
        <end position="239"/>
    </location>
</feature>
<evidence type="ECO:0000256" key="6">
    <source>
        <dbReference type="ARBA" id="ARBA00023136"/>
    </source>
</evidence>
<organism evidence="10 11">
    <name type="scientific">Brevibacterium rongguiense</name>
    <dbReference type="NCBI Taxonomy" id="2695267"/>
    <lineage>
        <taxon>Bacteria</taxon>
        <taxon>Bacillati</taxon>
        <taxon>Actinomycetota</taxon>
        <taxon>Actinomycetes</taxon>
        <taxon>Micrococcales</taxon>
        <taxon>Brevibacteriaceae</taxon>
        <taxon>Brevibacterium</taxon>
    </lineage>
</organism>
<keyword evidence="4 8" id="KW-0812">Transmembrane</keyword>
<dbReference type="PANTHER" id="PTHR42718:SF46">
    <property type="entry name" value="BLR6921 PROTEIN"/>
    <property type="match status" value="1"/>
</dbReference>
<evidence type="ECO:0000256" key="8">
    <source>
        <dbReference type="SAM" id="Phobius"/>
    </source>
</evidence>
<evidence type="ECO:0000259" key="9">
    <source>
        <dbReference type="PROSITE" id="PS50850"/>
    </source>
</evidence>
<dbReference type="InterPro" id="IPR005829">
    <property type="entry name" value="Sugar_transporter_CS"/>
</dbReference>
<evidence type="ECO:0000256" key="5">
    <source>
        <dbReference type="ARBA" id="ARBA00022989"/>
    </source>
</evidence>
<protein>
    <submittedName>
        <fullName evidence="10">MFS transporter</fullName>
    </submittedName>
</protein>
<comment type="caution">
    <text evidence="10">The sequence shown here is derived from an EMBL/GenBank/DDBJ whole genome shotgun (WGS) entry which is preliminary data.</text>
</comment>
<dbReference type="SUPFAM" id="SSF103473">
    <property type="entry name" value="MFS general substrate transporter"/>
    <property type="match status" value="1"/>
</dbReference>
<sequence length="254" mass="25582">GAAAERAGEEAPAVGAAGPTRASAAEPDRASAAGPEPGDPGGARAAEQAGASTPMRFREAWRESGYRAALFGGMANGWASMGIRVAVYPLFALHVLGVGAAEAGWALTVFALGNAVAVTSVGRFADIYGRKPFIVTGFAVLGLATIVLGYWESLTVFLVLSAVAGVGAGLLNPAQQAAVADVIGSERAGGKVLSRFQMAMDTGAIFGPIIAGWLADAFGYSIAFAASGALALLAGLFWLTARETLPPAEAPESD</sequence>
<accession>A0A6N9HA23</accession>
<feature type="region of interest" description="Disordered" evidence="7">
    <location>
        <begin position="1"/>
        <end position="53"/>
    </location>
</feature>
<dbReference type="Gene3D" id="1.20.1250.20">
    <property type="entry name" value="MFS general substrate transporter like domains"/>
    <property type="match status" value="1"/>
</dbReference>
<feature type="domain" description="Major facilitator superfamily (MFS) profile" evidence="9">
    <location>
        <begin position="65"/>
        <end position="254"/>
    </location>
</feature>
<keyword evidence="2" id="KW-0813">Transport</keyword>
<keyword evidence="5 8" id="KW-1133">Transmembrane helix</keyword>
<evidence type="ECO:0000313" key="11">
    <source>
        <dbReference type="Proteomes" id="UP000469215"/>
    </source>
</evidence>
<name>A0A6N9HA23_9MICO</name>
<reference evidence="10 11" key="1">
    <citation type="submission" date="2020-01" db="EMBL/GenBank/DDBJ databases">
        <authorList>
            <person name="Deng T."/>
        </authorList>
    </citation>
    <scope>NUCLEOTIDE SEQUENCE [LARGE SCALE GENOMIC DNA]</scope>
    <source>
        <strain evidence="10 11">5221</strain>
    </source>
</reference>
<dbReference type="AlphaFoldDB" id="A0A6N9HA23"/>
<dbReference type="EMBL" id="WWEQ01000102">
    <property type="protein sequence ID" value="MYM20940.1"/>
    <property type="molecule type" value="Genomic_DNA"/>
</dbReference>
<dbReference type="RefSeq" id="WP_160954341.1">
    <property type="nucleotide sequence ID" value="NZ_WWEQ01000102.1"/>
</dbReference>
<dbReference type="PROSITE" id="PS00216">
    <property type="entry name" value="SUGAR_TRANSPORT_1"/>
    <property type="match status" value="1"/>
</dbReference>